<name>A0A0R3Q3R9_9BILA</name>
<protein>
    <submittedName>
        <fullName evidence="2">Kinesin motor domain-containing protein</fullName>
    </submittedName>
</protein>
<organism evidence="2">
    <name type="scientific">Brugia timori</name>
    <dbReference type="NCBI Taxonomy" id="42155"/>
    <lineage>
        <taxon>Eukaryota</taxon>
        <taxon>Metazoa</taxon>
        <taxon>Ecdysozoa</taxon>
        <taxon>Nematoda</taxon>
        <taxon>Chromadorea</taxon>
        <taxon>Rhabditida</taxon>
        <taxon>Spirurina</taxon>
        <taxon>Spiruromorpha</taxon>
        <taxon>Filarioidea</taxon>
        <taxon>Onchocercidae</taxon>
        <taxon>Brugia</taxon>
    </lineage>
</organism>
<sequence>LRPSSRRNTSTRLRLAISLVSKSSPGDRLR</sequence>
<accession>A0A0R3Q3R9</accession>
<dbReference type="AlphaFoldDB" id="A0A0R3Q3R9"/>
<evidence type="ECO:0000256" key="1">
    <source>
        <dbReference type="SAM" id="MobiDB-lite"/>
    </source>
</evidence>
<feature type="region of interest" description="Disordered" evidence="1">
    <location>
        <begin position="1"/>
        <end position="30"/>
    </location>
</feature>
<feature type="compositionally biased region" description="Low complexity" evidence="1">
    <location>
        <begin position="1"/>
        <end position="15"/>
    </location>
</feature>
<evidence type="ECO:0000313" key="2">
    <source>
        <dbReference type="WBParaSite" id="BTMF_0000093701-mRNA-1"/>
    </source>
</evidence>
<reference evidence="2" key="1">
    <citation type="submission" date="2017-02" db="UniProtKB">
        <authorList>
            <consortium name="WormBaseParasite"/>
        </authorList>
    </citation>
    <scope>IDENTIFICATION</scope>
</reference>
<proteinExistence type="predicted"/>
<dbReference type="WBParaSite" id="BTMF_0000093701-mRNA-1">
    <property type="protein sequence ID" value="BTMF_0000093701-mRNA-1"/>
    <property type="gene ID" value="BTMF_0000093701"/>
</dbReference>